<protein>
    <recommendedName>
        <fullName evidence="1">DUF4376 domain-containing protein</fullName>
    </recommendedName>
</protein>
<reference evidence="3" key="1">
    <citation type="journal article" date="2019" name="Int. J. Syst. Evol. Microbiol.">
        <title>The Global Catalogue of Microorganisms (GCM) 10K type strain sequencing project: providing services to taxonomists for standard genome sequencing and annotation.</title>
        <authorList>
            <consortium name="The Broad Institute Genomics Platform"/>
            <consortium name="The Broad Institute Genome Sequencing Center for Infectious Disease"/>
            <person name="Wu L."/>
            <person name="Ma J."/>
        </authorList>
    </citation>
    <scope>NUCLEOTIDE SEQUENCE [LARGE SCALE GENOMIC DNA]</scope>
    <source>
        <strain evidence="3">CGMCC 1.13574</strain>
    </source>
</reference>
<dbReference type="InterPro" id="IPR025484">
    <property type="entry name" value="DUF4376"/>
</dbReference>
<name>A0ABW4ZYN5_9BACL</name>
<feature type="domain" description="DUF4376" evidence="1">
    <location>
        <begin position="109"/>
        <end position="215"/>
    </location>
</feature>
<dbReference type="Proteomes" id="UP001597343">
    <property type="component" value="Unassembled WGS sequence"/>
</dbReference>
<keyword evidence="3" id="KW-1185">Reference proteome</keyword>
<evidence type="ECO:0000259" key="1">
    <source>
        <dbReference type="Pfam" id="PF14301"/>
    </source>
</evidence>
<evidence type="ECO:0000313" key="2">
    <source>
        <dbReference type="EMBL" id="MFD2170300.1"/>
    </source>
</evidence>
<proteinExistence type="predicted"/>
<sequence length="221" mass="25281">MFTSTIEQVAENGTYIVTIYDDNDQPVMHQTIDYLNGGGPITAQANAEQIEADLLQQLHNPLPQPLTFEDRLHALQVELERLLQLEEQLKTADQRYEELDPANIPLDQLQIAKIAQLNEQCERVILSGFISPTTGHRYSMAHDDQINFLEQKDDLTSDPTISEIIWKTEDAGHVAHTRDEFFAVVAEGKRHKYDTITRCWKLKEQVKAATTWQRVVAITWA</sequence>
<comment type="caution">
    <text evidence="2">The sequence shown here is derived from an EMBL/GenBank/DDBJ whole genome shotgun (WGS) entry which is preliminary data.</text>
</comment>
<dbReference type="RefSeq" id="WP_386046126.1">
    <property type="nucleotide sequence ID" value="NZ_JBHUIO010000005.1"/>
</dbReference>
<dbReference type="Pfam" id="PF14301">
    <property type="entry name" value="DUF4376"/>
    <property type="match status" value="1"/>
</dbReference>
<gene>
    <name evidence="2" type="ORF">ACFSOY_09845</name>
</gene>
<evidence type="ECO:0000313" key="3">
    <source>
        <dbReference type="Proteomes" id="UP001597343"/>
    </source>
</evidence>
<organism evidence="2 3">
    <name type="scientific">Tumebacillus lipolyticus</name>
    <dbReference type="NCBI Taxonomy" id="1280370"/>
    <lineage>
        <taxon>Bacteria</taxon>
        <taxon>Bacillati</taxon>
        <taxon>Bacillota</taxon>
        <taxon>Bacilli</taxon>
        <taxon>Bacillales</taxon>
        <taxon>Alicyclobacillaceae</taxon>
        <taxon>Tumebacillus</taxon>
    </lineage>
</organism>
<dbReference type="EMBL" id="JBHUIO010000005">
    <property type="protein sequence ID" value="MFD2170300.1"/>
    <property type="molecule type" value="Genomic_DNA"/>
</dbReference>
<accession>A0ABW4ZYN5</accession>